<dbReference type="InterPro" id="IPR017540">
    <property type="entry name" value="Exosortase-1"/>
</dbReference>
<feature type="transmembrane region" description="Helical" evidence="8">
    <location>
        <begin position="137"/>
        <end position="157"/>
    </location>
</feature>
<gene>
    <name evidence="10" type="ORF">A3K86_20680</name>
</gene>
<evidence type="ECO:0000256" key="5">
    <source>
        <dbReference type="ARBA" id="ARBA00022801"/>
    </source>
</evidence>
<proteinExistence type="predicted"/>
<dbReference type="InterPro" id="IPR026392">
    <property type="entry name" value="Exo/Archaeosortase_dom"/>
</dbReference>
<dbReference type="InterPro" id="IPR019127">
    <property type="entry name" value="Exosortase"/>
</dbReference>
<keyword evidence="6 8" id="KW-1133">Transmembrane helix</keyword>
<dbReference type="GO" id="GO:0008233">
    <property type="term" value="F:peptidase activity"/>
    <property type="evidence" value="ECO:0007669"/>
    <property type="project" value="UniProtKB-KW"/>
</dbReference>
<evidence type="ECO:0000256" key="4">
    <source>
        <dbReference type="ARBA" id="ARBA00022692"/>
    </source>
</evidence>
<feature type="transmembrane region" description="Helical" evidence="8">
    <location>
        <begin position="177"/>
        <end position="197"/>
    </location>
</feature>
<feature type="transmembrane region" description="Helical" evidence="8">
    <location>
        <begin position="5"/>
        <end position="24"/>
    </location>
</feature>
<dbReference type="STRING" id="858640.A3K86_20680"/>
<evidence type="ECO:0000256" key="1">
    <source>
        <dbReference type="ARBA" id="ARBA00004651"/>
    </source>
</evidence>
<dbReference type="EMBL" id="LVHF01000033">
    <property type="protein sequence ID" value="OAN11367.1"/>
    <property type="molecule type" value="Genomic_DNA"/>
</dbReference>
<keyword evidence="5" id="KW-0378">Hydrolase</keyword>
<evidence type="ECO:0000256" key="7">
    <source>
        <dbReference type="ARBA" id="ARBA00023136"/>
    </source>
</evidence>
<dbReference type="AlphaFoldDB" id="A0A178K2M2"/>
<keyword evidence="3" id="KW-0645">Protease</keyword>
<keyword evidence="4 8" id="KW-0812">Transmembrane</keyword>
<dbReference type="NCBIfam" id="TIGR03109">
    <property type="entry name" value="exosort_XrtA"/>
    <property type="match status" value="1"/>
</dbReference>
<dbReference type="NCBIfam" id="TIGR04178">
    <property type="entry name" value="exo_archaeo"/>
    <property type="match status" value="1"/>
</dbReference>
<dbReference type="NCBIfam" id="TIGR02602">
    <property type="entry name" value="8TM_EpsH"/>
    <property type="match status" value="1"/>
</dbReference>
<evidence type="ECO:0000256" key="3">
    <source>
        <dbReference type="ARBA" id="ARBA00022670"/>
    </source>
</evidence>
<keyword evidence="2" id="KW-1003">Cell membrane</keyword>
<dbReference type="OrthoDB" id="9797363at2"/>
<evidence type="ECO:0000256" key="2">
    <source>
        <dbReference type="ARBA" id="ARBA00022475"/>
    </source>
</evidence>
<sequence length="469" mass="52431">MNNSILFRLALPIIAWGLVFSATLQEMVQVWMQSKTYEHCFLIVPISLWLVWQKRQDIRKIPLSSSWIPVALLTFPAMLWLFGSAADISLFQHVASVISLQLIIWAVIGTPLAKHLWFPIFFLIFAAPFGDELVPALQLITADLSVFFLNLVNIPVYREGLYLTIPNGLFHVAEACSGIRFLISSVALGTLFAYLQFTHWWKRILFTGFSFVFPIIANGIRAFGIIVIGYLSDMEHATGADHLVYGWVFFSFVIVVIFFTASIFADPPAKQMAFSIQGYPQESQNKSHKVIGTLTMALLSLGLWEQTFTSDDSKLITARELPQNVSPVADTDWGIRFAHAKQQTLAQNQDGSMTIYNARYALRQDEGEIISGNNQLFNKELWSPLSSNTVNLAPDLTATELTVLNGAGKKLTIVYWYCIADFCSSKPMDIKLAQATHLLTGQEATAEIIAVASTKPNKAAIKDLAKHWQ</sequence>
<dbReference type="Pfam" id="PF11984">
    <property type="entry name" value="DUF3485"/>
    <property type="match status" value="1"/>
</dbReference>
<dbReference type="InterPro" id="IPR014263">
    <property type="entry name" value="Methanolan_biosynth_EpsI"/>
</dbReference>
<evidence type="ECO:0000256" key="8">
    <source>
        <dbReference type="SAM" id="Phobius"/>
    </source>
</evidence>
<dbReference type="Pfam" id="PF09721">
    <property type="entry name" value="Exosortase_EpsH"/>
    <property type="match status" value="1"/>
</dbReference>
<keyword evidence="11" id="KW-1185">Reference proteome</keyword>
<keyword evidence="7 8" id="KW-0472">Membrane</keyword>
<evidence type="ECO:0000313" key="11">
    <source>
        <dbReference type="Proteomes" id="UP000078503"/>
    </source>
</evidence>
<organism evidence="10 11">
    <name type="scientific">Photobacterium jeanii</name>
    <dbReference type="NCBI Taxonomy" id="858640"/>
    <lineage>
        <taxon>Bacteria</taxon>
        <taxon>Pseudomonadati</taxon>
        <taxon>Pseudomonadota</taxon>
        <taxon>Gammaproteobacteria</taxon>
        <taxon>Vibrionales</taxon>
        <taxon>Vibrionaceae</taxon>
        <taxon>Photobacterium</taxon>
    </lineage>
</organism>
<dbReference type="GO" id="GO:0005886">
    <property type="term" value="C:plasma membrane"/>
    <property type="evidence" value="ECO:0007669"/>
    <property type="project" value="UniProtKB-SubCell"/>
</dbReference>
<accession>A0A178K2M2</accession>
<protein>
    <recommendedName>
        <fullName evidence="9">Methanolan biosynthesis EpsI domain-containing protein</fullName>
    </recommendedName>
</protein>
<evidence type="ECO:0000256" key="6">
    <source>
        <dbReference type="ARBA" id="ARBA00022989"/>
    </source>
</evidence>
<feature type="transmembrane region" description="Helical" evidence="8">
    <location>
        <begin position="36"/>
        <end position="52"/>
    </location>
</feature>
<dbReference type="Proteomes" id="UP000078503">
    <property type="component" value="Unassembled WGS sequence"/>
</dbReference>
<comment type="subcellular location">
    <subcellularLocation>
        <location evidence="1">Cell membrane</location>
        <topology evidence="1">Multi-pass membrane protein</topology>
    </subcellularLocation>
</comment>
<feature type="transmembrane region" description="Helical" evidence="8">
    <location>
        <begin position="64"/>
        <end position="82"/>
    </location>
</feature>
<feature type="transmembrane region" description="Helical" evidence="8">
    <location>
        <begin position="243"/>
        <end position="265"/>
    </location>
</feature>
<evidence type="ECO:0000259" key="9">
    <source>
        <dbReference type="Pfam" id="PF11984"/>
    </source>
</evidence>
<dbReference type="InterPro" id="IPR013426">
    <property type="entry name" value="EpsH-like"/>
</dbReference>
<comment type="caution">
    <text evidence="10">The sequence shown here is derived from an EMBL/GenBank/DDBJ whole genome shotgun (WGS) entry which is preliminary data.</text>
</comment>
<name>A0A178K2M2_9GAMM</name>
<feature type="transmembrane region" description="Helical" evidence="8">
    <location>
        <begin position="102"/>
        <end position="125"/>
    </location>
</feature>
<evidence type="ECO:0000313" key="10">
    <source>
        <dbReference type="EMBL" id="OAN11367.1"/>
    </source>
</evidence>
<dbReference type="RefSeq" id="WP_068336019.1">
    <property type="nucleotide sequence ID" value="NZ_LVHF01000033.1"/>
</dbReference>
<feature type="transmembrane region" description="Helical" evidence="8">
    <location>
        <begin position="204"/>
        <end position="231"/>
    </location>
</feature>
<reference evidence="10 11" key="1">
    <citation type="submission" date="2016-03" db="EMBL/GenBank/DDBJ databases">
        <title>Photobacterium proteolyticum sp. nov. a protease producing bacterium isolated from ocean sediments of Laizhou Bay.</title>
        <authorList>
            <person name="Li Y."/>
        </authorList>
    </citation>
    <scope>NUCLEOTIDE SEQUENCE [LARGE SCALE GENOMIC DNA]</scope>
    <source>
        <strain evidence="10 11">R-40508</strain>
    </source>
</reference>
<feature type="domain" description="Methanolan biosynthesis EpsI" evidence="9">
    <location>
        <begin position="349"/>
        <end position="459"/>
    </location>
</feature>
<dbReference type="GO" id="GO:0006508">
    <property type="term" value="P:proteolysis"/>
    <property type="evidence" value="ECO:0007669"/>
    <property type="project" value="UniProtKB-KW"/>
</dbReference>